<comment type="caution">
    <text evidence="3">The sequence shown here is derived from an EMBL/GenBank/DDBJ whole genome shotgun (WGS) entry which is preliminary data.</text>
</comment>
<dbReference type="EMBL" id="JBHSMT010000022">
    <property type="protein sequence ID" value="MFC5474701.1"/>
    <property type="molecule type" value="Genomic_DNA"/>
</dbReference>
<evidence type="ECO:0000256" key="1">
    <source>
        <dbReference type="ARBA" id="ARBA00022676"/>
    </source>
</evidence>
<evidence type="ECO:0000313" key="3">
    <source>
        <dbReference type="EMBL" id="MFC5474701.1"/>
    </source>
</evidence>
<organism evidence="3 4">
    <name type="scientific">Paraherbaspirillum soli</name>
    <dbReference type="NCBI Taxonomy" id="631222"/>
    <lineage>
        <taxon>Bacteria</taxon>
        <taxon>Pseudomonadati</taxon>
        <taxon>Pseudomonadota</taxon>
        <taxon>Betaproteobacteria</taxon>
        <taxon>Burkholderiales</taxon>
        <taxon>Oxalobacteraceae</taxon>
        <taxon>Paraherbaspirillum</taxon>
    </lineage>
</organism>
<dbReference type="Pfam" id="PF03808">
    <property type="entry name" value="Glyco_tran_WecG"/>
    <property type="match status" value="1"/>
</dbReference>
<dbReference type="PANTHER" id="PTHR34136">
    <property type="match status" value="1"/>
</dbReference>
<reference evidence="4" key="1">
    <citation type="journal article" date="2019" name="Int. J. Syst. Evol. Microbiol.">
        <title>The Global Catalogue of Microorganisms (GCM) 10K type strain sequencing project: providing services to taxonomists for standard genome sequencing and annotation.</title>
        <authorList>
            <consortium name="The Broad Institute Genomics Platform"/>
            <consortium name="The Broad Institute Genome Sequencing Center for Infectious Disease"/>
            <person name="Wu L."/>
            <person name="Ma J."/>
        </authorList>
    </citation>
    <scope>NUCLEOTIDE SEQUENCE [LARGE SCALE GENOMIC DNA]</scope>
    <source>
        <strain evidence="4">JCM 17066</strain>
    </source>
</reference>
<keyword evidence="4" id="KW-1185">Reference proteome</keyword>
<sequence length="258" mass="28470">MSRKGKQVLGAFVDALSWNDAVRQIVVWGAARESRYVCMCNAHSVVTATLDPEFEAALNQADMAAPDGAPVAWSLRMLGFPSQQRINGPDLMWRYLAEAERIGQSVFFYGSTEATLRALNATVAGQFPRLQRAGSYSPSFGPPSALEDEQEVAIINHSGARIVLVGLGCPKQEKWMAAHRGRINAVMIGVGAAFDYHAGTVKRAPPWMQRNGLEWLYRLGTEPRRLLKRYVVSNSLFIFGISKQLIAAALFKNDRTGR</sequence>
<dbReference type="Proteomes" id="UP001596045">
    <property type="component" value="Unassembled WGS sequence"/>
</dbReference>
<keyword evidence="2" id="KW-0808">Transferase</keyword>
<proteinExistence type="predicted"/>
<accession>A0ABW0MB71</accession>
<evidence type="ECO:0000313" key="4">
    <source>
        <dbReference type="Proteomes" id="UP001596045"/>
    </source>
</evidence>
<dbReference type="InterPro" id="IPR004629">
    <property type="entry name" value="WecG_TagA_CpsF"/>
</dbReference>
<gene>
    <name evidence="3" type="ORF">ACFPM8_12125</name>
</gene>
<evidence type="ECO:0000256" key="2">
    <source>
        <dbReference type="ARBA" id="ARBA00022679"/>
    </source>
</evidence>
<protein>
    <submittedName>
        <fullName evidence="3">WecB/TagA/CpsF family glycosyltransferase</fullName>
    </submittedName>
</protein>
<name>A0ABW0MB71_9BURK</name>
<dbReference type="RefSeq" id="WP_378997812.1">
    <property type="nucleotide sequence ID" value="NZ_JBHSMT010000022.1"/>
</dbReference>
<dbReference type="CDD" id="cd06533">
    <property type="entry name" value="Glyco_transf_WecG_TagA"/>
    <property type="match status" value="1"/>
</dbReference>
<keyword evidence="1" id="KW-0328">Glycosyltransferase</keyword>
<dbReference type="PANTHER" id="PTHR34136:SF1">
    <property type="entry name" value="UDP-N-ACETYL-D-MANNOSAMINURONIC ACID TRANSFERASE"/>
    <property type="match status" value="1"/>
</dbReference>
<dbReference type="NCBIfam" id="TIGR00696">
    <property type="entry name" value="wecG_tagA_cpsF"/>
    <property type="match status" value="1"/>
</dbReference>